<dbReference type="InterPro" id="IPR036551">
    <property type="entry name" value="Flavin_trans-like"/>
</dbReference>
<sequence>MSAAAGPGVDPGSAEQFARTLATLEGRRVALVVTGSLSAAYLPYWLNFVSGLEAPPRLQVLLTRSATRMVAPTAVRALAGGEVAVDTWEDAPEGASPHVELAEWAEAFVVHPCTFSYLGRLAAGLADSPAQLAMQCSPAPKVVCPALPPGTLRSPAYQAHLRTLAEQRPDVTVLEPTQGVSAATGRREGLPPAYFPVALATAAAALGETGAPSAGSAEDAA</sequence>
<dbReference type="RefSeq" id="WP_345262318.1">
    <property type="nucleotide sequence ID" value="NZ_BAABIM010000001.1"/>
</dbReference>
<dbReference type="InterPro" id="IPR003382">
    <property type="entry name" value="Flavoprotein"/>
</dbReference>
<dbReference type="Pfam" id="PF02441">
    <property type="entry name" value="Flavoprotein"/>
    <property type="match status" value="1"/>
</dbReference>
<dbReference type="Proteomes" id="UP001500621">
    <property type="component" value="Unassembled WGS sequence"/>
</dbReference>
<comment type="caution">
    <text evidence="2">The sequence shown here is derived from an EMBL/GenBank/DDBJ whole genome shotgun (WGS) entry which is preliminary data.</text>
</comment>
<feature type="domain" description="Flavoprotein" evidence="1">
    <location>
        <begin position="28"/>
        <end position="164"/>
    </location>
</feature>
<keyword evidence="3" id="KW-1185">Reference proteome</keyword>
<evidence type="ECO:0000259" key="1">
    <source>
        <dbReference type="Pfam" id="PF02441"/>
    </source>
</evidence>
<dbReference type="PANTHER" id="PTHR14359:SF6">
    <property type="entry name" value="PHOSPHOPANTOTHENOYLCYSTEINE DECARBOXYLASE"/>
    <property type="match status" value="1"/>
</dbReference>
<dbReference type="PANTHER" id="PTHR14359">
    <property type="entry name" value="HOMO-OLIGOMERIC FLAVIN CONTAINING CYS DECARBOXYLASE FAMILY"/>
    <property type="match status" value="1"/>
</dbReference>
<name>A0ABP8VTR5_9ACTN</name>
<evidence type="ECO:0000313" key="2">
    <source>
        <dbReference type="EMBL" id="GAA4670170.1"/>
    </source>
</evidence>
<protein>
    <recommendedName>
        <fullName evidence="1">Flavoprotein domain-containing protein</fullName>
    </recommendedName>
</protein>
<dbReference type="EMBL" id="BAABIM010000001">
    <property type="protein sequence ID" value="GAA4670170.1"/>
    <property type="molecule type" value="Genomic_DNA"/>
</dbReference>
<dbReference type="Gene3D" id="3.40.50.1950">
    <property type="entry name" value="Flavin prenyltransferase-like"/>
    <property type="match status" value="1"/>
</dbReference>
<accession>A0ABP8VTR5</accession>
<evidence type="ECO:0000313" key="3">
    <source>
        <dbReference type="Proteomes" id="UP001500621"/>
    </source>
</evidence>
<proteinExistence type="predicted"/>
<reference evidence="3" key="1">
    <citation type="journal article" date="2019" name="Int. J. Syst. Evol. Microbiol.">
        <title>The Global Catalogue of Microorganisms (GCM) 10K type strain sequencing project: providing services to taxonomists for standard genome sequencing and annotation.</title>
        <authorList>
            <consortium name="The Broad Institute Genomics Platform"/>
            <consortium name="The Broad Institute Genome Sequencing Center for Infectious Disease"/>
            <person name="Wu L."/>
            <person name="Ma J."/>
        </authorList>
    </citation>
    <scope>NUCLEOTIDE SEQUENCE [LARGE SCALE GENOMIC DNA]</scope>
    <source>
        <strain evidence="3">JCM 18127</strain>
    </source>
</reference>
<organism evidence="2 3">
    <name type="scientific">Nocardioides nanhaiensis</name>
    <dbReference type="NCBI Taxonomy" id="1476871"/>
    <lineage>
        <taxon>Bacteria</taxon>
        <taxon>Bacillati</taxon>
        <taxon>Actinomycetota</taxon>
        <taxon>Actinomycetes</taxon>
        <taxon>Propionibacteriales</taxon>
        <taxon>Nocardioidaceae</taxon>
        <taxon>Nocardioides</taxon>
    </lineage>
</organism>
<gene>
    <name evidence="2" type="ORF">GCM10023226_03410</name>
</gene>
<dbReference type="SUPFAM" id="SSF52507">
    <property type="entry name" value="Homo-oligomeric flavin-containing Cys decarboxylases, HFCD"/>
    <property type="match status" value="1"/>
</dbReference>